<reference evidence="2 3" key="1">
    <citation type="journal article" date="2006" name="Science">
        <title>Phytophthora genome sequences uncover evolutionary origins and mechanisms of pathogenesis.</title>
        <authorList>
            <person name="Tyler B.M."/>
            <person name="Tripathy S."/>
            <person name="Zhang X."/>
            <person name="Dehal P."/>
            <person name="Jiang R.H."/>
            <person name="Aerts A."/>
            <person name="Arredondo F.D."/>
            <person name="Baxter L."/>
            <person name="Bensasson D."/>
            <person name="Beynon J.L."/>
            <person name="Chapman J."/>
            <person name="Damasceno C.M."/>
            <person name="Dorrance A.E."/>
            <person name="Dou D."/>
            <person name="Dickerman A.W."/>
            <person name="Dubchak I.L."/>
            <person name="Garbelotto M."/>
            <person name="Gijzen M."/>
            <person name="Gordon S.G."/>
            <person name="Govers F."/>
            <person name="Grunwald N.J."/>
            <person name="Huang W."/>
            <person name="Ivors K.L."/>
            <person name="Jones R.W."/>
            <person name="Kamoun S."/>
            <person name="Krampis K."/>
            <person name="Lamour K.H."/>
            <person name="Lee M.K."/>
            <person name="McDonald W.H."/>
            <person name="Medina M."/>
            <person name="Meijer H.J."/>
            <person name="Nordberg E.K."/>
            <person name="Maclean D.J."/>
            <person name="Ospina-Giraldo M.D."/>
            <person name="Morris P.F."/>
            <person name="Phuntumart V."/>
            <person name="Putnam N.H."/>
            <person name="Rash S."/>
            <person name="Rose J.K."/>
            <person name="Sakihama Y."/>
            <person name="Salamov A.A."/>
            <person name="Savidor A."/>
            <person name="Scheuring C.F."/>
            <person name="Smith B.M."/>
            <person name="Sobral B.W."/>
            <person name="Terry A."/>
            <person name="Torto-Alalibo T.A."/>
            <person name="Win J."/>
            <person name="Xu Z."/>
            <person name="Zhang H."/>
            <person name="Grigoriev I.V."/>
            <person name="Rokhsar D.S."/>
            <person name="Boore J.L."/>
        </authorList>
    </citation>
    <scope>NUCLEOTIDE SEQUENCE [LARGE SCALE GENOMIC DNA]</scope>
    <source>
        <strain evidence="2 3">P6497</strain>
    </source>
</reference>
<dbReference type="InterPro" id="IPR035901">
    <property type="entry name" value="GIY-YIG_endonuc_sf"/>
</dbReference>
<dbReference type="Proteomes" id="UP000002640">
    <property type="component" value="Unassembled WGS sequence"/>
</dbReference>
<dbReference type="CDD" id="cd10455">
    <property type="entry name" value="GIY-YIG_SLX1"/>
    <property type="match status" value="1"/>
</dbReference>
<dbReference type="InterPro" id="IPR050381">
    <property type="entry name" value="SLX1_endonuclease"/>
</dbReference>
<evidence type="ECO:0000313" key="3">
    <source>
        <dbReference type="Proteomes" id="UP000002640"/>
    </source>
</evidence>
<evidence type="ECO:0000313" key="2">
    <source>
        <dbReference type="EMBL" id="EGZ15233.1"/>
    </source>
</evidence>
<dbReference type="STRING" id="1094619.G4ZKB7"/>
<dbReference type="RefSeq" id="XP_009528982.1">
    <property type="nucleotide sequence ID" value="XM_009530687.1"/>
</dbReference>
<proteinExistence type="predicted"/>
<feature type="domain" description="GIY-YIG" evidence="1">
    <location>
        <begin position="2"/>
        <end position="85"/>
    </location>
</feature>
<keyword evidence="3" id="KW-1185">Reference proteome</keyword>
<dbReference type="InterPro" id="IPR000305">
    <property type="entry name" value="GIY-YIG_endonuc"/>
</dbReference>
<gene>
    <name evidence="2" type="ORF">PHYSODRAFT_509109</name>
</gene>
<dbReference type="PANTHER" id="PTHR20208">
    <property type="entry name" value="STRUCTURE-SPECIFIC ENDONUCLEASE SUBUNIT SLX1"/>
    <property type="match status" value="1"/>
</dbReference>
<dbReference type="KEGG" id="psoj:PHYSODRAFT_509109"/>
<dbReference type="PROSITE" id="PS50164">
    <property type="entry name" value="GIY_YIG"/>
    <property type="match status" value="1"/>
</dbReference>
<dbReference type="Gene3D" id="3.40.1440.10">
    <property type="entry name" value="GIY-YIG endonuclease"/>
    <property type="match status" value="1"/>
</dbReference>
<sequence>MGFFACYLLTPVQAPQRLRCTYVGFTVDPTRRIRQHNGELANGAKRTRKFRPWEMIAVVHGFPSKFRAMQFEWVWQHPLVSKITREQLKFLRGSKGLGAPRSVKRKMLEMLEMVNLEPFKDLNLTVTFTSEEMHQVARGLGPRCSAAKFEFRALETFAGWWAATIVDARCAAIRRV</sequence>
<dbReference type="AlphaFoldDB" id="G4ZKB7"/>
<name>G4ZKB7_PHYSP</name>
<dbReference type="Pfam" id="PF01541">
    <property type="entry name" value="GIY-YIG"/>
    <property type="match status" value="1"/>
</dbReference>
<dbReference type="InParanoid" id="G4ZKB7"/>
<dbReference type="GeneID" id="20658950"/>
<dbReference type="SUPFAM" id="SSF82771">
    <property type="entry name" value="GIY-YIG endonuclease"/>
    <property type="match status" value="1"/>
</dbReference>
<dbReference type="OMA" id="RPRCKAT"/>
<organism evidence="2 3">
    <name type="scientific">Phytophthora sojae (strain P6497)</name>
    <name type="common">Soybean stem and root rot agent</name>
    <name type="synonym">Phytophthora megasperma f. sp. glycines</name>
    <dbReference type="NCBI Taxonomy" id="1094619"/>
    <lineage>
        <taxon>Eukaryota</taxon>
        <taxon>Sar</taxon>
        <taxon>Stramenopiles</taxon>
        <taxon>Oomycota</taxon>
        <taxon>Peronosporomycetes</taxon>
        <taxon>Peronosporales</taxon>
        <taxon>Peronosporaceae</taxon>
        <taxon>Phytophthora</taxon>
    </lineage>
</organism>
<accession>G4ZKB7</accession>
<dbReference type="EMBL" id="JH159155">
    <property type="protein sequence ID" value="EGZ15233.1"/>
    <property type="molecule type" value="Genomic_DNA"/>
</dbReference>
<dbReference type="SMR" id="G4ZKB7"/>
<protein>
    <recommendedName>
        <fullName evidence="1">GIY-YIG domain-containing protein</fullName>
    </recommendedName>
</protein>
<evidence type="ECO:0000259" key="1">
    <source>
        <dbReference type="PROSITE" id="PS50164"/>
    </source>
</evidence>